<dbReference type="OrthoDB" id="5135333at2759"/>
<keyword evidence="3" id="KW-1185">Reference proteome</keyword>
<dbReference type="PANTHER" id="PTHR24148:SF73">
    <property type="entry name" value="HET DOMAIN PROTEIN (AFU_ORTHOLOGUE AFUA_8G01020)"/>
    <property type="match status" value="1"/>
</dbReference>
<comment type="caution">
    <text evidence="2">The sequence shown here is derived from an EMBL/GenBank/DDBJ whole genome shotgun (WGS) entry which is preliminary data.</text>
</comment>
<evidence type="ECO:0000259" key="1">
    <source>
        <dbReference type="Pfam" id="PF06985"/>
    </source>
</evidence>
<evidence type="ECO:0000313" key="3">
    <source>
        <dbReference type="Proteomes" id="UP000606974"/>
    </source>
</evidence>
<proteinExistence type="predicted"/>
<sequence length="533" mass="61053">MTYRYKALDLQAIRLLKLLPGSEDNIIRCHVESFPLREAERRGYEALSYTWGPTGNHTTIELEDCPISIQPNLGTFLKVLRLQHASRYLWVDAVCIDQANVLEKNVQVQLMQRIYRRATQVLVWLGPHRDGSNLVFDFCNQPKRLQLDHETSSSIKSGQKFEGVHESEVISQAIEALLYREYWQRLWVVQEVLLAQEVTVYCGNSSTSWECLISARDWLVDHQPVSRFNLSDDPFEQTHFGAFDDLGEQRKGQRLITLELCIFRFGDRKCTDIRDRVYGLLGVASDMGKIRELEVDYSIDIEELFFRVMCLYPSRAPLHFCLRLLHVLMLGPKKCLTWTRAAIARSGPLLGTLGLTEPYFICQLRYSGLLEYDLQVGRSERPKSQHGSCGTLQEGEQEKARTYASALLRYKVSTFYTQSFKRWGHYIMHLSTKASVQPGDTVYHFAPSQAALIYRRTGPTQHKFIGFALNTYHTQSDHHKIVHHVEESEAAMAALAARLRIPAGAGTEDEVEVRLNFLELIMVCTDTTGGHDE</sequence>
<dbReference type="EMBL" id="JAACFV010000045">
    <property type="protein sequence ID" value="KAF7509158.1"/>
    <property type="molecule type" value="Genomic_DNA"/>
</dbReference>
<accession>A0A8H7E5P6</accession>
<dbReference type="AlphaFoldDB" id="A0A8H7E5P6"/>
<gene>
    <name evidence="2" type="ORF">GJ744_008385</name>
</gene>
<reference evidence="2" key="1">
    <citation type="submission" date="2020-02" db="EMBL/GenBank/DDBJ databases">
        <authorList>
            <person name="Palmer J.M."/>
        </authorList>
    </citation>
    <scope>NUCLEOTIDE SEQUENCE</scope>
    <source>
        <strain evidence="2">EPUS1.4</strain>
        <tissue evidence="2">Thallus</tissue>
    </source>
</reference>
<dbReference type="Pfam" id="PF06985">
    <property type="entry name" value="HET"/>
    <property type="match status" value="1"/>
</dbReference>
<protein>
    <recommendedName>
        <fullName evidence="1">Heterokaryon incompatibility domain-containing protein</fullName>
    </recommendedName>
</protein>
<evidence type="ECO:0000313" key="2">
    <source>
        <dbReference type="EMBL" id="KAF7509158.1"/>
    </source>
</evidence>
<dbReference type="PANTHER" id="PTHR24148">
    <property type="entry name" value="ANKYRIN REPEAT DOMAIN-CONTAINING PROTEIN 39 HOMOLOG-RELATED"/>
    <property type="match status" value="1"/>
</dbReference>
<dbReference type="InterPro" id="IPR010730">
    <property type="entry name" value="HET"/>
</dbReference>
<feature type="domain" description="Heterokaryon incompatibility" evidence="1">
    <location>
        <begin position="44"/>
        <end position="191"/>
    </location>
</feature>
<dbReference type="Proteomes" id="UP000606974">
    <property type="component" value="Unassembled WGS sequence"/>
</dbReference>
<name>A0A8H7E5P6_9EURO</name>
<dbReference type="InterPro" id="IPR052895">
    <property type="entry name" value="HetReg/Transcr_Mod"/>
</dbReference>
<organism evidence="2 3">
    <name type="scientific">Endocarpon pusillum</name>
    <dbReference type="NCBI Taxonomy" id="364733"/>
    <lineage>
        <taxon>Eukaryota</taxon>
        <taxon>Fungi</taxon>
        <taxon>Dikarya</taxon>
        <taxon>Ascomycota</taxon>
        <taxon>Pezizomycotina</taxon>
        <taxon>Eurotiomycetes</taxon>
        <taxon>Chaetothyriomycetidae</taxon>
        <taxon>Verrucariales</taxon>
        <taxon>Verrucariaceae</taxon>
        <taxon>Endocarpon</taxon>
    </lineage>
</organism>